<dbReference type="AlphaFoldDB" id="A0A7L7L7K4"/>
<keyword evidence="2" id="KW-1185">Reference proteome</keyword>
<evidence type="ECO:0000313" key="2">
    <source>
        <dbReference type="Proteomes" id="UP000514509"/>
    </source>
</evidence>
<dbReference type="Proteomes" id="UP000514509">
    <property type="component" value="Chromosome"/>
</dbReference>
<sequence length="69" mass="8196">MKQLLQGFFQDCPLEKLTKTQINEAILYIDTYIYEEPEDSAEMIQYCLLKIDLINKLIVLDNNKDLFIH</sequence>
<accession>A0A7L7L7K4</accession>
<proteinExistence type="predicted"/>
<organism evidence="1 2">
    <name type="scientific">Adhaeribacter radiodurans</name>
    <dbReference type="NCBI Taxonomy" id="2745197"/>
    <lineage>
        <taxon>Bacteria</taxon>
        <taxon>Pseudomonadati</taxon>
        <taxon>Bacteroidota</taxon>
        <taxon>Cytophagia</taxon>
        <taxon>Cytophagales</taxon>
        <taxon>Hymenobacteraceae</taxon>
        <taxon>Adhaeribacter</taxon>
    </lineage>
</organism>
<gene>
    <name evidence="1" type="ORF">HUW48_10025</name>
</gene>
<name>A0A7L7L7K4_9BACT</name>
<evidence type="ECO:0000313" key="1">
    <source>
        <dbReference type="EMBL" id="QMU28349.1"/>
    </source>
</evidence>
<dbReference type="KEGG" id="add:HUW48_10025"/>
<dbReference type="RefSeq" id="WP_182415537.1">
    <property type="nucleotide sequence ID" value="NZ_CP055153.1"/>
</dbReference>
<dbReference type="EMBL" id="CP055153">
    <property type="protein sequence ID" value="QMU28349.1"/>
    <property type="molecule type" value="Genomic_DNA"/>
</dbReference>
<protein>
    <submittedName>
        <fullName evidence="1">Uncharacterized protein</fullName>
    </submittedName>
</protein>
<reference evidence="1 2" key="1">
    <citation type="submission" date="2020-08" db="EMBL/GenBank/DDBJ databases">
        <title>Adhaeribacter dokdonensis sp. nov., isolated from the rhizosphere of Elymus tsukushiensis, a plant native to the Dokdo Islands, Republic of Korea.</title>
        <authorList>
            <person name="Ghim S.Y."/>
        </authorList>
    </citation>
    <scope>NUCLEOTIDE SEQUENCE [LARGE SCALE GENOMIC DNA]</scope>
    <source>
        <strain evidence="1 2">KUDC8001</strain>
    </source>
</reference>